<name>A0A319C6D0_9EURO</name>
<dbReference type="InterPro" id="IPR021627">
    <property type="entry name" value="Mediator_Med27"/>
</dbReference>
<evidence type="ECO:0000256" key="5">
    <source>
        <dbReference type="ARBA" id="ARBA00023242"/>
    </source>
</evidence>
<keyword evidence="5" id="KW-0539">Nucleus</keyword>
<dbReference type="GeneID" id="37140888"/>
<comment type="similarity">
    <text evidence="2">Belongs to the Mediator complex subunit 27 family.</text>
</comment>
<evidence type="ECO:0000256" key="1">
    <source>
        <dbReference type="ARBA" id="ARBA00004123"/>
    </source>
</evidence>
<evidence type="ECO:0000256" key="3">
    <source>
        <dbReference type="ARBA" id="ARBA00023015"/>
    </source>
</evidence>
<dbReference type="EMBL" id="KZ821718">
    <property type="protein sequence ID" value="PYH79540.1"/>
    <property type="molecule type" value="Genomic_DNA"/>
</dbReference>
<dbReference type="STRING" id="1448315.A0A319C6D0"/>
<evidence type="ECO:0000256" key="2">
    <source>
        <dbReference type="ARBA" id="ARBA00008048"/>
    </source>
</evidence>
<dbReference type="RefSeq" id="XP_025489740.1">
    <property type="nucleotide sequence ID" value="XM_025638146.1"/>
</dbReference>
<dbReference type="VEuPathDB" id="FungiDB:BO82DRAFT_385054"/>
<dbReference type="AlphaFoldDB" id="A0A319C6D0"/>
<keyword evidence="3" id="KW-0805">Transcription regulation</keyword>
<evidence type="ECO:0000313" key="7">
    <source>
        <dbReference type="Proteomes" id="UP000248340"/>
    </source>
</evidence>
<keyword evidence="7" id="KW-1185">Reference proteome</keyword>
<dbReference type="Proteomes" id="UP000248340">
    <property type="component" value="Unassembled WGS sequence"/>
</dbReference>
<gene>
    <name evidence="6" type="ORF">BO82DRAFT_385054</name>
</gene>
<dbReference type="GO" id="GO:0016592">
    <property type="term" value="C:mediator complex"/>
    <property type="evidence" value="ECO:0007669"/>
    <property type="project" value="InterPro"/>
</dbReference>
<proteinExistence type="inferred from homology"/>
<sequence>MAGAGAGAPKPAPAPPRMPIVVPEMITAPSQDVKLPTANISESSVVSPDNDAWDTEMQLVSSLAKLQQLEGMIHQLRTLLPGRLLEPLMTAANPGTAAGGRQQGVSSSPRAVFEQLKQCVESGTQEVAEFQALWRSPEMRGVWDRVDAQIRGNGGQLLQPTGMWEEDYDVLLEGLVREEQGKQAERRSVEEEAERSKIQATEGGWRAIVEGFAQRNVPGVRVQTQTSKTEEASVLVALVKAGMVFRVHTVEGLESHGVPEWRIASKAAPGQPVTKLEGAVMQCLNSRPRQWDLLQLLEMIASYSDIKQTPCLKCNKLTDTAAQLPALRKPKLIPSADGQQSTTVWEAYHPSCVAE</sequence>
<evidence type="ECO:0000256" key="4">
    <source>
        <dbReference type="ARBA" id="ARBA00023163"/>
    </source>
</evidence>
<evidence type="ECO:0000313" key="6">
    <source>
        <dbReference type="EMBL" id="PYH79540.1"/>
    </source>
</evidence>
<organism evidence="6 7">
    <name type="scientific">Aspergillus uvarum CBS 121591</name>
    <dbReference type="NCBI Taxonomy" id="1448315"/>
    <lineage>
        <taxon>Eukaryota</taxon>
        <taxon>Fungi</taxon>
        <taxon>Dikarya</taxon>
        <taxon>Ascomycota</taxon>
        <taxon>Pezizomycotina</taxon>
        <taxon>Eurotiomycetes</taxon>
        <taxon>Eurotiomycetidae</taxon>
        <taxon>Eurotiales</taxon>
        <taxon>Aspergillaceae</taxon>
        <taxon>Aspergillus</taxon>
        <taxon>Aspergillus subgen. Circumdati</taxon>
    </lineage>
</organism>
<dbReference type="Pfam" id="PF11571">
    <property type="entry name" value="Med27"/>
    <property type="match status" value="1"/>
</dbReference>
<keyword evidence="4" id="KW-0804">Transcription</keyword>
<reference evidence="6 7" key="1">
    <citation type="submission" date="2016-12" db="EMBL/GenBank/DDBJ databases">
        <title>The genomes of Aspergillus section Nigri reveals drivers in fungal speciation.</title>
        <authorList>
            <consortium name="DOE Joint Genome Institute"/>
            <person name="Vesth T.C."/>
            <person name="Nybo J."/>
            <person name="Theobald S."/>
            <person name="Brandl J."/>
            <person name="Frisvad J.C."/>
            <person name="Nielsen K.F."/>
            <person name="Lyhne E.K."/>
            <person name="Kogle M.E."/>
            <person name="Kuo A."/>
            <person name="Riley R."/>
            <person name="Clum A."/>
            <person name="Nolan M."/>
            <person name="Lipzen A."/>
            <person name="Salamov A."/>
            <person name="Henrissat B."/>
            <person name="Wiebenga A."/>
            <person name="De Vries R.P."/>
            <person name="Grigoriev I.V."/>
            <person name="Mortensen U.H."/>
            <person name="Andersen M.R."/>
            <person name="Baker S.E."/>
        </authorList>
    </citation>
    <scope>NUCLEOTIDE SEQUENCE [LARGE SCALE GENOMIC DNA]</scope>
    <source>
        <strain evidence="6 7">CBS 121591</strain>
    </source>
</reference>
<comment type="subcellular location">
    <subcellularLocation>
        <location evidence="1">Nucleus</location>
    </subcellularLocation>
</comment>
<accession>A0A319C6D0</accession>
<protein>
    <submittedName>
        <fullName evidence="6">Uncharacterized protein</fullName>
    </submittedName>
</protein>
<dbReference type="OrthoDB" id="10254221at2759"/>